<evidence type="ECO:0000313" key="2">
    <source>
        <dbReference type="Proteomes" id="UP000015106"/>
    </source>
</evidence>
<dbReference type="AlphaFoldDB" id="A0A8R7Q2P8"/>
<dbReference type="EnsemblPlants" id="TuG1812G0400001838.01.T01">
    <property type="protein sequence ID" value="TuG1812G0400001838.01.T01"/>
    <property type="gene ID" value="TuG1812G0400001838.01"/>
</dbReference>
<protein>
    <submittedName>
        <fullName evidence="1">Uncharacterized protein</fullName>
    </submittedName>
</protein>
<keyword evidence="2" id="KW-1185">Reference proteome</keyword>
<proteinExistence type="predicted"/>
<reference evidence="1" key="3">
    <citation type="submission" date="2022-06" db="UniProtKB">
        <authorList>
            <consortium name="EnsemblPlants"/>
        </authorList>
    </citation>
    <scope>IDENTIFICATION</scope>
</reference>
<organism evidence="1 2">
    <name type="scientific">Triticum urartu</name>
    <name type="common">Red wild einkorn</name>
    <name type="synonym">Crithodium urartu</name>
    <dbReference type="NCBI Taxonomy" id="4572"/>
    <lineage>
        <taxon>Eukaryota</taxon>
        <taxon>Viridiplantae</taxon>
        <taxon>Streptophyta</taxon>
        <taxon>Embryophyta</taxon>
        <taxon>Tracheophyta</taxon>
        <taxon>Spermatophyta</taxon>
        <taxon>Magnoliopsida</taxon>
        <taxon>Liliopsida</taxon>
        <taxon>Poales</taxon>
        <taxon>Poaceae</taxon>
        <taxon>BOP clade</taxon>
        <taxon>Pooideae</taxon>
        <taxon>Triticodae</taxon>
        <taxon>Triticeae</taxon>
        <taxon>Triticinae</taxon>
        <taxon>Triticum</taxon>
    </lineage>
</organism>
<dbReference type="Gramene" id="TuG1812G0400001838.01.T04">
    <property type="protein sequence ID" value="TuG1812G0400001838.01.T04"/>
    <property type="gene ID" value="TuG1812G0400001838.01"/>
</dbReference>
<reference evidence="2" key="1">
    <citation type="journal article" date="2013" name="Nature">
        <title>Draft genome of the wheat A-genome progenitor Triticum urartu.</title>
        <authorList>
            <person name="Ling H.Q."/>
            <person name="Zhao S."/>
            <person name="Liu D."/>
            <person name="Wang J."/>
            <person name="Sun H."/>
            <person name="Zhang C."/>
            <person name="Fan H."/>
            <person name="Li D."/>
            <person name="Dong L."/>
            <person name="Tao Y."/>
            <person name="Gao C."/>
            <person name="Wu H."/>
            <person name="Li Y."/>
            <person name="Cui Y."/>
            <person name="Guo X."/>
            <person name="Zheng S."/>
            <person name="Wang B."/>
            <person name="Yu K."/>
            <person name="Liang Q."/>
            <person name="Yang W."/>
            <person name="Lou X."/>
            <person name="Chen J."/>
            <person name="Feng M."/>
            <person name="Jian J."/>
            <person name="Zhang X."/>
            <person name="Luo G."/>
            <person name="Jiang Y."/>
            <person name="Liu J."/>
            <person name="Wang Z."/>
            <person name="Sha Y."/>
            <person name="Zhang B."/>
            <person name="Wu H."/>
            <person name="Tang D."/>
            <person name="Shen Q."/>
            <person name="Xue P."/>
            <person name="Zou S."/>
            <person name="Wang X."/>
            <person name="Liu X."/>
            <person name="Wang F."/>
            <person name="Yang Y."/>
            <person name="An X."/>
            <person name="Dong Z."/>
            <person name="Zhang K."/>
            <person name="Zhang X."/>
            <person name="Luo M.C."/>
            <person name="Dvorak J."/>
            <person name="Tong Y."/>
            <person name="Wang J."/>
            <person name="Yang H."/>
            <person name="Li Z."/>
            <person name="Wang D."/>
            <person name="Zhang A."/>
            <person name="Wang J."/>
        </authorList>
    </citation>
    <scope>NUCLEOTIDE SEQUENCE</scope>
    <source>
        <strain evidence="2">cv. G1812</strain>
    </source>
</reference>
<dbReference type="Gramene" id="TuG1812G0400001838.01.T03">
    <property type="protein sequence ID" value="TuG1812G0400001838.01.T03"/>
    <property type="gene ID" value="TuG1812G0400001838.01"/>
</dbReference>
<dbReference type="Gramene" id="TuG1812G0400001838.01.T02">
    <property type="protein sequence ID" value="TuG1812G0400001838.01.T02"/>
    <property type="gene ID" value="TuG1812G0400001838.01"/>
</dbReference>
<name>A0A8R7Q2P8_TRIUA</name>
<dbReference type="EnsemblPlants" id="TuG1812G0400001838.01.T02">
    <property type="protein sequence ID" value="TuG1812G0400001838.01.T02"/>
    <property type="gene ID" value="TuG1812G0400001838.01"/>
</dbReference>
<accession>A0A8R7Q2P8</accession>
<dbReference type="Gramene" id="TuG1812G0400001838.01.T01">
    <property type="protein sequence ID" value="TuG1812G0400001838.01.T01"/>
    <property type="gene ID" value="TuG1812G0400001838.01"/>
</dbReference>
<dbReference type="Proteomes" id="UP000015106">
    <property type="component" value="Chromosome 4"/>
</dbReference>
<dbReference type="EnsemblPlants" id="TuG1812G0400001838.01.T04">
    <property type="protein sequence ID" value="TuG1812G0400001838.01.T04"/>
    <property type="gene ID" value="TuG1812G0400001838.01"/>
</dbReference>
<evidence type="ECO:0000313" key="1">
    <source>
        <dbReference type="EnsemblPlants" id="TuG1812G0400001838.01.T03"/>
    </source>
</evidence>
<sequence>MLQNTLEKRQLGIMTHIFLLCSKLAQVKTLMLYNVEYNGSYGSASRPGSGIAGSVAPKVGCGRLHRGASSHRPNKVLESFMIP</sequence>
<reference evidence="1" key="2">
    <citation type="submission" date="2018-03" db="EMBL/GenBank/DDBJ databases">
        <title>The Triticum urartu genome reveals the dynamic nature of wheat genome evolution.</title>
        <authorList>
            <person name="Ling H."/>
            <person name="Ma B."/>
            <person name="Shi X."/>
            <person name="Liu H."/>
            <person name="Dong L."/>
            <person name="Sun H."/>
            <person name="Cao Y."/>
            <person name="Gao Q."/>
            <person name="Zheng S."/>
            <person name="Li Y."/>
            <person name="Yu Y."/>
            <person name="Du H."/>
            <person name="Qi M."/>
            <person name="Li Y."/>
            <person name="Yu H."/>
            <person name="Cui Y."/>
            <person name="Wang N."/>
            <person name="Chen C."/>
            <person name="Wu H."/>
            <person name="Zhao Y."/>
            <person name="Zhang J."/>
            <person name="Li Y."/>
            <person name="Zhou W."/>
            <person name="Zhang B."/>
            <person name="Hu W."/>
            <person name="Eijk M."/>
            <person name="Tang J."/>
            <person name="Witsenboer H."/>
            <person name="Zhao S."/>
            <person name="Li Z."/>
            <person name="Zhang A."/>
            <person name="Wang D."/>
            <person name="Liang C."/>
        </authorList>
    </citation>
    <scope>NUCLEOTIDE SEQUENCE [LARGE SCALE GENOMIC DNA]</scope>
    <source>
        <strain evidence="1">cv. G1812</strain>
    </source>
</reference>
<dbReference type="EnsemblPlants" id="TuG1812G0400001838.01.T03">
    <property type="protein sequence ID" value="TuG1812G0400001838.01.T03"/>
    <property type="gene ID" value="TuG1812G0400001838.01"/>
</dbReference>